<accession>A0ABN2P2X4</accession>
<evidence type="ECO:0000256" key="1">
    <source>
        <dbReference type="ARBA" id="ARBA00000958"/>
    </source>
</evidence>
<evidence type="ECO:0000256" key="5">
    <source>
        <dbReference type="ARBA" id="ARBA00015623"/>
    </source>
</evidence>
<comment type="subcellular location">
    <subcellularLocation>
        <location evidence="3">Cell inner membrane</location>
        <topology evidence="3">Multi-pass membrane protein</topology>
    </subcellularLocation>
</comment>
<evidence type="ECO:0000256" key="15">
    <source>
        <dbReference type="ARBA" id="ARBA00023211"/>
    </source>
</evidence>
<reference evidence="19 20" key="1">
    <citation type="journal article" date="2019" name="Int. J. Syst. Evol. Microbiol.">
        <title>The Global Catalogue of Microorganisms (GCM) 10K type strain sequencing project: providing services to taxonomists for standard genome sequencing and annotation.</title>
        <authorList>
            <consortium name="The Broad Institute Genomics Platform"/>
            <consortium name="The Broad Institute Genome Sequencing Center for Infectious Disease"/>
            <person name="Wu L."/>
            <person name="Ma J."/>
        </authorList>
    </citation>
    <scope>NUCLEOTIDE SEQUENCE [LARGE SCALE GENOMIC DNA]</scope>
    <source>
        <strain evidence="19 20">JCM 14046</strain>
    </source>
</reference>
<comment type="caution">
    <text evidence="19">The sequence shown here is derived from an EMBL/GenBank/DDBJ whole genome shotgun (WGS) entry which is preliminary data.</text>
</comment>
<evidence type="ECO:0000256" key="3">
    <source>
        <dbReference type="ARBA" id="ARBA00004429"/>
    </source>
</evidence>
<evidence type="ECO:0000313" key="19">
    <source>
        <dbReference type="EMBL" id="GAA1908835.1"/>
    </source>
</evidence>
<feature type="transmembrane region" description="Helical" evidence="18">
    <location>
        <begin position="21"/>
        <end position="40"/>
    </location>
</feature>
<keyword evidence="20" id="KW-1185">Reference proteome</keyword>
<keyword evidence="16" id="KW-1208">Phospholipid metabolism</keyword>
<dbReference type="PIRSF" id="PIRSF000851">
    <property type="entry name" value="PcS"/>
    <property type="match status" value="1"/>
</dbReference>
<comment type="catalytic activity">
    <reaction evidence="1">
        <text>a CDP-1,2-diacyl-sn-glycerol + choline = a 1,2-diacyl-sn-glycero-3-phosphocholine + CMP + H(+)</text>
        <dbReference type="Rhea" id="RHEA:14597"/>
        <dbReference type="ChEBI" id="CHEBI:15354"/>
        <dbReference type="ChEBI" id="CHEBI:15378"/>
        <dbReference type="ChEBI" id="CHEBI:57643"/>
        <dbReference type="ChEBI" id="CHEBI:58332"/>
        <dbReference type="ChEBI" id="CHEBI:60377"/>
        <dbReference type="EC" id="2.7.8.24"/>
    </reaction>
</comment>
<keyword evidence="14" id="KW-0594">Phospholipid biosynthesis</keyword>
<evidence type="ECO:0000256" key="6">
    <source>
        <dbReference type="ARBA" id="ARBA00022475"/>
    </source>
</evidence>
<keyword evidence="13 18" id="KW-0472">Membrane</keyword>
<evidence type="ECO:0000256" key="14">
    <source>
        <dbReference type="ARBA" id="ARBA00023209"/>
    </source>
</evidence>
<dbReference type="EC" id="2.7.8.24" evidence="4"/>
<feature type="transmembrane region" description="Helical" evidence="18">
    <location>
        <begin position="108"/>
        <end position="126"/>
    </location>
</feature>
<evidence type="ECO:0000256" key="8">
    <source>
        <dbReference type="ARBA" id="ARBA00022519"/>
    </source>
</evidence>
<keyword evidence="6" id="KW-1003">Cell membrane</keyword>
<gene>
    <name evidence="19" type="ORF">GCM10009737_07400</name>
</gene>
<keyword evidence="12" id="KW-0443">Lipid metabolism</keyword>
<evidence type="ECO:0000256" key="17">
    <source>
        <dbReference type="ARBA" id="ARBA00033321"/>
    </source>
</evidence>
<evidence type="ECO:0000256" key="7">
    <source>
        <dbReference type="ARBA" id="ARBA00022516"/>
    </source>
</evidence>
<evidence type="ECO:0000256" key="2">
    <source>
        <dbReference type="ARBA" id="ARBA00001936"/>
    </source>
</evidence>
<feature type="transmembrane region" description="Helical" evidence="18">
    <location>
        <begin position="160"/>
        <end position="181"/>
    </location>
</feature>
<keyword evidence="8" id="KW-0997">Cell inner membrane</keyword>
<comment type="cofactor">
    <cofactor evidence="2">
        <name>Mn(2+)</name>
        <dbReference type="ChEBI" id="CHEBI:29035"/>
    </cofactor>
</comment>
<dbReference type="InterPro" id="IPR043130">
    <property type="entry name" value="CDP-OH_PTrfase_TM_dom"/>
</dbReference>
<dbReference type="Proteomes" id="UP001501612">
    <property type="component" value="Unassembled WGS sequence"/>
</dbReference>
<keyword evidence="15" id="KW-0464">Manganese</keyword>
<organism evidence="19 20">
    <name type="scientific">Nocardioides lentus</name>
    <dbReference type="NCBI Taxonomy" id="338077"/>
    <lineage>
        <taxon>Bacteria</taxon>
        <taxon>Bacillati</taxon>
        <taxon>Actinomycetota</taxon>
        <taxon>Actinomycetes</taxon>
        <taxon>Propionibacteriales</taxon>
        <taxon>Nocardioidaceae</taxon>
        <taxon>Nocardioides</taxon>
    </lineage>
</organism>
<dbReference type="InterPro" id="IPR000462">
    <property type="entry name" value="CDP-OH_P_trans"/>
</dbReference>
<evidence type="ECO:0000256" key="10">
    <source>
        <dbReference type="ARBA" id="ARBA00022692"/>
    </source>
</evidence>
<dbReference type="Gene3D" id="1.20.120.1760">
    <property type="match status" value="1"/>
</dbReference>
<keyword evidence="10 18" id="KW-0812">Transmembrane</keyword>
<evidence type="ECO:0000256" key="11">
    <source>
        <dbReference type="ARBA" id="ARBA00022989"/>
    </source>
</evidence>
<proteinExistence type="predicted"/>
<feature type="transmembrane region" description="Helical" evidence="18">
    <location>
        <begin position="216"/>
        <end position="234"/>
    </location>
</feature>
<evidence type="ECO:0000256" key="12">
    <source>
        <dbReference type="ARBA" id="ARBA00023098"/>
    </source>
</evidence>
<name>A0ABN2P2X4_9ACTN</name>
<evidence type="ECO:0000256" key="13">
    <source>
        <dbReference type="ARBA" id="ARBA00023136"/>
    </source>
</evidence>
<evidence type="ECO:0000256" key="4">
    <source>
        <dbReference type="ARBA" id="ARBA00013195"/>
    </source>
</evidence>
<dbReference type="Pfam" id="PF01066">
    <property type="entry name" value="CDP-OH_P_transf"/>
    <property type="match status" value="1"/>
</dbReference>
<keyword evidence="7" id="KW-0444">Lipid biosynthesis</keyword>
<feature type="transmembrane region" description="Helical" evidence="18">
    <location>
        <begin position="193"/>
        <end position="210"/>
    </location>
</feature>
<evidence type="ECO:0000256" key="16">
    <source>
        <dbReference type="ARBA" id="ARBA00023264"/>
    </source>
</evidence>
<evidence type="ECO:0000313" key="20">
    <source>
        <dbReference type="Proteomes" id="UP001501612"/>
    </source>
</evidence>
<dbReference type="EMBL" id="BAAAMY010000002">
    <property type="protein sequence ID" value="GAA1908835.1"/>
    <property type="molecule type" value="Genomic_DNA"/>
</dbReference>
<sequence>MTAVRADPTHTRPLRAAGWALHAYTASGTAIAFLALVAAVGGNELAALWLLFVALLVDGTDGMLARRLRVGEVIPGFDGARLDDIVDYITYAFVPVFLLWNGGWLPEGTAGIVLAVLPLLASSFQFCRTDAKTDDNCFLGFPSYWNVLALYVIVLELSPAATASLLVVCSVLVFVPIRYLYPSKTRVHRPLNLTLAAIWLATYAVMLLQFGDPHPVVVGLSLLYVVYYVAASVVHTVRTARRGTVATAGTATTPLA</sequence>
<keyword evidence="9" id="KW-0808">Transferase</keyword>
<protein>
    <recommendedName>
        <fullName evidence="5">Phosphatidylcholine synthase</fullName>
        <ecNumber evidence="4">2.7.8.24</ecNumber>
    </recommendedName>
    <alternativeName>
        <fullName evidence="17">CDP-diglyceride-choline O-phosphatidyltransferase</fullName>
    </alternativeName>
</protein>
<dbReference type="RefSeq" id="WP_344003914.1">
    <property type="nucleotide sequence ID" value="NZ_BAAAMY010000002.1"/>
</dbReference>
<keyword evidence="11 18" id="KW-1133">Transmembrane helix</keyword>
<dbReference type="InterPro" id="IPR026027">
    <property type="entry name" value="PcS"/>
</dbReference>
<feature type="transmembrane region" description="Helical" evidence="18">
    <location>
        <begin position="138"/>
        <end position="154"/>
    </location>
</feature>
<evidence type="ECO:0000256" key="18">
    <source>
        <dbReference type="SAM" id="Phobius"/>
    </source>
</evidence>
<evidence type="ECO:0000256" key="9">
    <source>
        <dbReference type="ARBA" id="ARBA00022679"/>
    </source>
</evidence>